<accession>A0A8H5CUW9</accession>
<dbReference type="AlphaFoldDB" id="A0A8H5CUW9"/>
<dbReference type="CDD" id="cd11065">
    <property type="entry name" value="CYP64-like"/>
    <property type="match status" value="1"/>
</dbReference>
<dbReference type="GO" id="GO:0005506">
    <property type="term" value="F:iron ion binding"/>
    <property type="evidence" value="ECO:0007669"/>
    <property type="project" value="InterPro"/>
</dbReference>
<dbReference type="InterPro" id="IPR001128">
    <property type="entry name" value="Cyt_P450"/>
</dbReference>
<dbReference type="InterPro" id="IPR036396">
    <property type="entry name" value="Cyt_P450_sf"/>
</dbReference>
<evidence type="ECO:0000256" key="9">
    <source>
        <dbReference type="PIRSR" id="PIRSR602401-1"/>
    </source>
</evidence>
<dbReference type="Proteomes" id="UP000559027">
    <property type="component" value="Unassembled WGS sequence"/>
</dbReference>
<dbReference type="PRINTS" id="PR00463">
    <property type="entry name" value="EP450I"/>
</dbReference>
<name>A0A8H5CUW9_9AGAR</name>
<dbReference type="OrthoDB" id="2998614at2759"/>
<evidence type="ECO:0000313" key="11">
    <source>
        <dbReference type="EMBL" id="KAF5348469.1"/>
    </source>
</evidence>
<evidence type="ECO:0000256" key="4">
    <source>
        <dbReference type="ARBA" id="ARBA00022617"/>
    </source>
</evidence>
<dbReference type="PANTHER" id="PTHR46300:SF7">
    <property type="entry name" value="P450, PUTATIVE (EUROFUNG)-RELATED"/>
    <property type="match status" value="1"/>
</dbReference>
<feature type="binding site" description="axial binding residue" evidence="9">
    <location>
        <position position="442"/>
    </location>
    <ligand>
        <name>heme</name>
        <dbReference type="ChEBI" id="CHEBI:30413"/>
    </ligand>
    <ligandPart>
        <name>Fe</name>
        <dbReference type="ChEBI" id="CHEBI:18248"/>
    </ligandPart>
</feature>
<protein>
    <recommendedName>
        <fullName evidence="13">O-methylsterigmatocystin oxidoreductase</fullName>
    </recommendedName>
</protein>
<dbReference type="Gene3D" id="1.10.630.10">
    <property type="entry name" value="Cytochrome P450"/>
    <property type="match status" value="1"/>
</dbReference>
<dbReference type="InterPro" id="IPR002401">
    <property type="entry name" value="Cyt_P450_E_grp-I"/>
</dbReference>
<evidence type="ECO:0000256" key="10">
    <source>
        <dbReference type="RuleBase" id="RU000461"/>
    </source>
</evidence>
<organism evidence="11 12">
    <name type="scientific">Leucocoprinus leucothites</name>
    <dbReference type="NCBI Taxonomy" id="201217"/>
    <lineage>
        <taxon>Eukaryota</taxon>
        <taxon>Fungi</taxon>
        <taxon>Dikarya</taxon>
        <taxon>Basidiomycota</taxon>
        <taxon>Agaricomycotina</taxon>
        <taxon>Agaricomycetes</taxon>
        <taxon>Agaricomycetidae</taxon>
        <taxon>Agaricales</taxon>
        <taxon>Agaricineae</taxon>
        <taxon>Agaricaceae</taxon>
        <taxon>Leucocoprinus</taxon>
    </lineage>
</organism>
<keyword evidence="7 9" id="KW-0408">Iron</keyword>
<dbReference type="GO" id="GO:0020037">
    <property type="term" value="F:heme binding"/>
    <property type="evidence" value="ECO:0007669"/>
    <property type="project" value="InterPro"/>
</dbReference>
<dbReference type="PANTHER" id="PTHR46300">
    <property type="entry name" value="P450, PUTATIVE (EUROFUNG)-RELATED-RELATED"/>
    <property type="match status" value="1"/>
</dbReference>
<dbReference type="InterPro" id="IPR050364">
    <property type="entry name" value="Cytochrome_P450_fung"/>
</dbReference>
<sequence>MLIGLRDSLILGLCIVLHLTYRYRRRALLPLPPGPSRWPLVGNTFSIPLVHPHHFYKHLGERLGSKMIYLEAMGQSILVINDIEIAQELLGRRSALYSSRPHFRMITEVADFNHIFALMPYGDDWRVRRRIFQQHFSERNLPRIQEREVEFVRKGLLPNILTSPNEFHDHIRHCIGGLSTSMTYGLPAKRRNDPLMHFAEKTFTTVNHALAPGNFFVNIFGPLKYLPSWMPGAGFKKVAKEIRERLTRLMDDPYQEALQRIDDGTAVMSFVSESLDRCRDQPDFELQAQYTKQTAVQVFGAFFETTVAVVMTFILTMLKNPEIQRRAQYELDMVIGPDRLPEFSDIPQLPYLSAVIREVLRWNPIGPLGVPHRTSDEDVFMGYYIPKGCTVMANAYAMLHDEEVFSDPSEFKPERFLKNGVLRDDIPNPETIATFGFGRRVCPGAHIALSTLYISAASILCLFDIQPALDANGKIIDVVPEFTASITSEPLSFKCKLTPRQGKDVEDLLRDYMGFETI</sequence>
<dbReference type="Pfam" id="PF00067">
    <property type="entry name" value="p450"/>
    <property type="match status" value="1"/>
</dbReference>
<dbReference type="PROSITE" id="PS00086">
    <property type="entry name" value="CYTOCHROME_P450"/>
    <property type="match status" value="1"/>
</dbReference>
<dbReference type="GO" id="GO:0004497">
    <property type="term" value="F:monooxygenase activity"/>
    <property type="evidence" value="ECO:0007669"/>
    <property type="project" value="UniProtKB-KW"/>
</dbReference>
<evidence type="ECO:0000256" key="7">
    <source>
        <dbReference type="ARBA" id="ARBA00023004"/>
    </source>
</evidence>
<dbReference type="GO" id="GO:0016705">
    <property type="term" value="F:oxidoreductase activity, acting on paired donors, with incorporation or reduction of molecular oxygen"/>
    <property type="evidence" value="ECO:0007669"/>
    <property type="project" value="InterPro"/>
</dbReference>
<evidence type="ECO:0000313" key="12">
    <source>
        <dbReference type="Proteomes" id="UP000559027"/>
    </source>
</evidence>
<keyword evidence="4 9" id="KW-0349">Heme</keyword>
<dbReference type="EMBL" id="JAACJO010000019">
    <property type="protein sequence ID" value="KAF5348469.1"/>
    <property type="molecule type" value="Genomic_DNA"/>
</dbReference>
<dbReference type="SUPFAM" id="SSF48264">
    <property type="entry name" value="Cytochrome P450"/>
    <property type="match status" value="1"/>
</dbReference>
<comment type="caution">
    <text evidence="11">The sequence shown here is derived from an EMBL/GenBank/DDBJ whole genome shotgun (WGS) entry which is preliminary data.</text>
</comment>
<evidence type="ECO:0008006" key="13">
    <source>
        <dbReference type="Google" id="ProtNLM"/>
    </source>
</evidence>
<dbReference type="InterPro" id="IPR017972">
    <property type="entry name" value="Cyt_P450_CS"/>
</dbReference>
<evidence type="ECO:0000256" key="6">
    <source>
        <dbReference type="ARBA" id="ARBA00023002"/>
    </source>
</evidence>
<keyword evidence="6 10" id="KW-0560">Oxidoreductase</keyword>
<comment type="pathway">
    <text evidence="2">Secondary metabolite biosynthesis.</text>
</comment>
<keyword evidence="8 10" id="KW-0503">Monooxygenase</keyword>
<evidence type="ECO:0000256" key="2">
    <source>
        <dbReference type="ARBA" id="ARBA00005179"/>
    </source>
</evidence>
<evidence type="ECO:0000256" key="3">
    <source>
        <dbReference type="ARBA" id="ARBA00010617"/>
    </source>
</evidence>
<evidence type="ECO:0000256" key="5">
    <source>
        <dbReference type="ARBA" id="ARBA00022723"/>
    </source>
</evidence>
<comment type="cofactor">
    <cofactor evidence="1 9">
        <name>heme</name>
        <dbReference type="ChEBI" id="CHEBI:30413"/>
    </cofactor>
</comment>
<evidence type="ECO:0000256" key="1">
    <source>
        <dbReference type="ARBA" id="ARBA00001971"/>
    </source>
</evidence>
<comment type="similarity">
    <text evidence="3 10">Belongs to the cytochrome P450 family.</text>
</comment>
<proteinExistence type="inferred from homology"/>
<dbReference type="PRINTS" id="PR00385">
    <property type="entry name" value="P450"/>
</dbReference>
<reference evidence="11 12" key="1">
    <citation type="journal article" date="2020" name="ISME J.">
        <title>Uncovering the hidden diversity of litter-decomposition mechanisms in mushroom-forming fungi.</title>
        <authorList>
            <person name="Floudas D."/>
            <person name="Bentzer J."/>
            <person name="Ahren D."/>
            <person name="Johansson T."/>
            <person name="Persson P."/>
            <person name="Tunlid A."/>
        </authorList>
    </citation>
    <scope>NUCLEOTIDE SEQUENCE [LARGE SCALE GENOMIC DNA]</scope>
    <source>
        <strain evidence="11 12">CBS 146.42</strain>
    </source>
</reference>
<keyword evidence="12" id="KW-1185">Reference proteome</keyword>
<gene>
    <name evidence="11" type="ORF">D9756_009678</name>
</gene>
<evidence type="ECO:0000256" key="8">
    <source>
        <dbReference type="ARBA" id="ARBA00023033"/>
    </source>
</evidence>
<keyword evidence="5 9" id="KW-0479">Metal-binding</keyword>